<comment type="catalytic activity">
    <reaction evidence="5 6">
        <text>NAD(+) + ATP = ADP + NADP(+) + H(+)</text>
        <dbReference type="Rhea" id="RHEA:18629"/>
        <dbReference type="ChEBI" id="CHEBI:15378"/>
        <dbReference type="ChEBI" id="CHEBI:30616"/>
        <dbReference type="ChEBI" id="CHEBI:57540"/>
        <dbReference type="ChEBI" id="CHEBI:58349"/>
        <dbReference type="ChEBI" id="CHEBI:456216"/>
        <dbReference type="EC" id="2.7.1.23"/>
    </reaction>
</comment>
<evidence type="ECO:0000256" key="2">
    <source>
        <dbReference type="ARBA" id="ARBA00022777"/>
    </source>
</evidence>
<keyword evidence="3 6" id="KW-0521">NADP</keyword>
<evidence type="ECO:0000256" key="3">
    <source>
        <dbReference type="ARBA" id="ARBA00022857"/>
    </source>
</evidence>
<dbReference type="PANTHER" id="PTHR20275">
    <property type="entry name" value="NAD KINASE"/>
    <property type="match status" value="1"/>
</dbReference>
<reference evidence="7" key="2">
    <citation type="journal article" date="2021" name="PeerJ">
        <title>Extensive microbial diversity within the chicken gut microbiome revealed by metagenomics and culture.</title>
        <authorList>
            <person name="Gilroy R."/>
            <person name="Ravi A."/>
            <person name="Getino M."/>
            <person name="Pursley I."/>
            <person name="Horton D.L."/>
            <person name="Alikhan N.F."/>
            <person name="Baker D."/>
            <person name="Gharbi K."/>
            <person name="Hall N."/>
            <person name="Watson M."/>
            <person name="Adriaenssens E.M."/>
            <person name="Foster-Nyarko E."/>
            <person name="Jarju S."/>
            <person name="Secka A."/>
            <person name="Antonio M."/>
            <person name="Oren A."/>
            <person name="Chaudhuri R.R."/>
            <person name="La Ragione R."/>
            <person name="Hildebrand F."/>
            <person name="Pallen M.J."/>
        </authorList>
    </citation>
    <scope>NUCLEOTIDE SEQUENCE</scope>
    <source>
        <strain evidence="7">ChiSxjej2B14-6234</strain>
    </source>
</reference>
<feature type="binding site" evidence="6">
    <location>
        <begin position="182"/>
        <end position="187"/>
    </location>
    <ligand>
        <name>NAD(+)</name>
        <dbReference type="ChEBI" id="CHEBI:57540"/>
    </ligand>
</feature>
<feature type="binding site" evidence="6">
    <location>
        <position position="75"/>
    </location>
    <ligand>
        <name>NAD(+)</name>
        <dbReference type="ChEBI" id="CHEBI:57540"/>
    </ligand>
</feature>
<keyword evidence="4 6" id="KW-0520">NAD</keyword>
<evidence type="ECO:0000313" key="8">
    <source>
        <dbReference type="Proteomes" id="UP000886887"/>
    </source>
</evidence>
<comment type="similarity">
    <text evidence="6">Belongs to the NAD kinase family.</text>
</comment>
<dbReference type="AlphaFoldDB" id="A0A9D1CQX4"/>
<dbReference type="Proteomes" id="UP000886887">
    <property type="component" value="Unassembled WGS sequence"/>
</dbReference>
<keyword evidence="6" id="KW-0547">Nucleotide-binding</keyword>
<dbReference type="GO" id="GO:0006741">
    <property type="term" value="P:NADP+ biosynthetic process"/>
    <property type="evidence" value="ECO:0007669"/>
    <property type="project" value="UniProtKB-UniRule"/>
</dbReference>
<feature type="binding site" evidence="6">
    <location>
        <position position="152"/>
    </location>
    <ligand>
        <name>NAD(+)</name>
        <dbReference type="ChEBI" id="CHEBI:57540"/>
    </ligand>
</feature>
<keyword evidence="6" id="KW-0963">Cytoplasm</keyword>
<organism evidence="7 8">
    <name type="scientific">Candidatus Onthenecus intestinigallinarum</name>
    <dbReference type="NCBI Taxonomy" id="2840875"/>
    <lineage>
        <taxon>Bacteria</taxon>
        <taxon>Bacillati</taxon>
        <taxon>Bacillota</taxon>
        <taxon>Clostridia</taxon>
        <taxon>Eubacteriales</taxon>
        <taxon>Candidatus Onthenecus</taxon>
    </lineage>
</organism>
<dbReference type="EMBL" id="DVFJ01000015">
    <property type="protein sequence ID" value="HIQ71583.1"/>
    <property type="molecule type" value="Genomic_DNA"/>
</dbReference>
<keyword evidence="2 6" id="KW-0418">Kinase</keyword>
<comment type="cofactor">
    <cofactor evidence="6">
        <name>a divalent metal cation</name>
        <dbReference type="ChEBI" id="CHEBI:60240"/>
    </cofactor>
</comment>
<dbReference type="GO" id="GO:0051287">
    <property type="term" value="F:NAD binding"/>
    <property type="evidence" value="ECO:0007669"/>
    <property type="project" value="UniProtKB-ARBA"/>
</dbReference>
<feature type="binding site" evidence="6">
    <location>
        <begin position="141"/>
        <end position="142"/>
    </location>
    <ligand>
        <name>NAD(+)</name>
        <dbReference type="ChEBI" id="CHEBI:57540"/>
    </ligand>
</feature>
<dbReference type="EC" id="2.7.1.23" evidence="6"/>
<dbReference type="GO" id="GO:0019674">
    <property type="term" value="P:NAD+ metabolic process"/>
    <property type="evidence" value="ECO:0007669"/>
    <property type="project" value="InterPro"/>
</dbReference>
<evidence type="ECO:0000256" key="5">
    <source>
        <dbReference type="ARBA" id="ARBA00047925"/>
    </source>
</evidence>
<comment type="subcellular location">
    <subcellularLocation>
        <location evidence="6">Cytoplasm</location>
    </subcellularLocation>
</comment>
<dbReference type="InterPro" id="IPR016064">
    <property type="entry name" value="NAD/diacylglycerol_kinase_sf"/>
</dbReference>
<keyword evidence="1 6" id="KW-0808">Transferase</keyword>
<proteinExistence type="inferred from homology"/>
<name>A0A9D1CQX4_9FIRM</name>
<dbReference type="PANTHER" id="PTHR20275:SF0">
    <property type="entry name" value="NAD KINASE"/>
    <property type="match status" value="1"/>
</dbReference>
<dbReference type="InterPro" id="IPR002504">
    <property type="entry name" value="NADK"/>
</dbReference>
<comment type="function">
    <text evidence="6">Involved in the regulation of the intracellular balance of NAD and NADP, and is a key enzyme in the biosynthesis of NADP. Catalyzes specifically the phosphorylation on 2'-hydroxyl of the adenosine moiety of NAD to yield NADP.</text>
</comment>
<evidence type="ECO:0000313" key="7">
    <source>
        <dbReference type="EMBL" id="HIQ71583.1"/>
    </source>
</evidence>
<dbReference type="Gene3D" id="3.40.50.10330">
    <property type="entry name" value="Probable inorganic polyphosphate/atp-NAD kinase, domain 1"/>
    <property type="match status" value="1"/>
</dbReference>
<comment type="caution">
    <text evidence="7">The sequence shown here is derived from an EMBL/GenBank/DDBJ whole genome shotgun (WGS) entry which is preliminary data.</text>
</comment>
<feature type="binding site" evidence="6">
    <location>
        <begin position="70"/>
        <end position="71"/>
    </location>
    <ligand>
        <name>NAD(+)</name>
        <dbReference type="ChEBI" id="CHEBI:57540"/>
    </ligand>
</feature>
<dbReference type="GO" id="GO:0046872">
    <property type="term" value="F:metal ion binding"/>
    <property type="evidence" value="ECO:0007669"/>
    <property type="project" value="UniProtKB-UniRule"/>
</dbReference>
<accession>A0A9D1CQX4</accession>
<evidence type="ECO:0000256" key="4">
    <source>
        <dbReference type="ARBA" id="ARBA00023027"/>
    </source>
</evidence>
<dbReference type="SUPFAM" id="SSF111331">
    <property type="entry name" value="NAD kinase/diacylglycerol kinase-like"/>
    <property type="match status" value="1"/>
</dbReference>
<dbReference type="HAMAP" id="MF_00361">
    <property type="entry name" value="NAD_kinase"/>
    <property type="match status" value="1"/>
</dbReference>
<keyword evidence="6" id="KW-0067">ATP-binding</keyword>
<dbReference type="InterPro" id="IPR017438">
    <property type="entry name" value="ATP-NAD_kinase_N"/>
</dbReference>
<gene>
    <name evidence="6" type="primary">nadK</name>
    <name evidence="7" type="ORF">IAB73_05170</name>
</gene>
<feature type="active site" description="Proton acceptor" evidence="6">
    <location>
        <position position="70"/>
    </location>
</feature>
<evidence type="ECO:0000256" key="1">
    <source>
        <dbReference type="ARBA" id="ARBA00022679"/>
    </source>
</evidence>
<dbReference type="Pfam" id="PF20143">
    <property type="entry name" value="NAD_kinase_C"/>
    <property type="match status" value="1"/>
</dbReference>
<dbReference type="Gene3D" id="2.60.200.30">
    <property type="entry name" value="Probable inorganic polyphosphate/atp-NAD kinase, domain 2"/>
    <property type="match status" value="1"/>
</dbReference>
<reference evidence="7" key="1">
    <citation type="submission" date="2020-10" db="EMBL/GenBank/DDBJ databases">
        <authorList>
            <person name="Gilroy R."/>
        </authorList>
    </citation>
    <scope>NUCLEOTIDE SEQUENCE</scope>
    <source>
        <strain evidence="7">ChiSxjej2B14-6234</strain>
    </source>
</reference>
<comment type="caution">
    <text evidence="6">Lacks conserved residue(s) required for the propagation of feature annotation.</text>
</comment>
<protein>
    <recommendedName>
        <fullName evidence="6">NAD kinase</fullName>
        <ecNumber evidence="6">2.7.1.23</ecNumber>
    </recommendedName>
    <alternativeName>
        <fullName evidence="6">ATP-dependent NAD kinase</fullName>
    </alternativeName>
</protein>
<evidence type="ECO:0000256" key="6">
    <source>
        <dbReference type="HAMAP-Rule" id="MF_00361"/>
    </source>
</evidence>
<dbReference type="GO" id="GO:0005737">
    <property type="term" value="C:cytoplasm"/>
    <property type="evidence" value="ECO:0007669"/>
    <property type="project" value="UniProtKB-SubCell"/>
</dbReference>
<sequence>MEVRSIGLTANPKKPEAAGVARTFLRACHKLGLRAVVDCALGAALGEEGFETASEPVACGVDALVVLGGDGTLLRAAPAAAVADIPLLGVNLGRVGFLAEVEPEQAETALLQLRAGQYRIERRMMLDVHLNEAAEGVLALNEVVLSRGACARMVGFEAFIGHTLVDRYIADGLVVAAPTGSTAYSLSAGGPIVSPDVPCFILAPICAHSLQSRPIVLSDHETVTLRIEAGEDREGMAVCVDGHRTFPARGCECIQVRRAEAEAQFIRFQRDDAFFSLLRTKLSQWSL</sequence>
<feature type="binding site" evidence="6">
    <location>
        <position position="171"/>
    </location>
    <ligand>
        <name>NAD(+)</name>
        <dbReference type="ChEBI" id="CHEBI:57540"/>
    </ligand>
</feature>
<dbReference type="GO" id="GO:0005524">
    <property type="term" value="F:ATP binding"/>
    <property type="evidence" value="ECO:0007669"/>
    <property type="project" value="UniProtKB-KW"/>
</dbReference>
<dbReference type="InterPro" id="IPR017437">
    <property type="entry name" value="ATP-NAD_kinase_PpnK-typ_C"/>
</dbReference>
<dbReference type="Pfam" id="PF01513">
    <property type="entry name" value="NAD_kinase"/>
    <property type="match status" value="1"/>
</dbReference>
<dbReference type="GO" id="GO:0003951">
    <property type="term" value="F:NAD+ kinase activity"/>
    <property type="evidence" value="ECO:0007669"/>
    <property type="project" value="UniProtKB-UniRule"/>
</dbReference>